<reference evidence="2" key="1">
    <citation type="submission" date="2016-10" db="EMBL/GenBank/DDBJ databases">
        <authorList>
            <person name="Benchimol M."/>
            <person name="Almeida L.G."/>
            <person name="Vasconcelos A.T."/>
            <person name="Perreira-Neves A."/>
            <person name="Rosa I.A."/>
            <person name="Tasca T."/>
            <person name="Bogo M.R."/>
            <person name="de Souza W."/>
        </authorList>
    </citation>
    <scope>NUCLEOTIDE SEQUENCE [LARGE SCALE GENOMIC DNA]</scope>
    <source>
        <strain evidence="2">K</strain>
    </source>
</reference>
<evidence type="ECO:0000313" key="2">
    <source>
        <dbReference type="EMBL" id="OHS93957.1"/>
    </source>
</evidence>
<dbReference type="EMBL" id="MLAK01001359">
    <property type="protein sequence ID" value="OHS93957.1"/>
    <property type="molecule type" value="Genomic_DNA"/>
</dbReference>
<evidence type="ECO:0000313" key="3">
    <source>
        <dbReference type="Proteomes" id="UP000179807"/>
    </source>
</evidence>
<feature type="compositionally biased region" description="Basic residues" evidence="1">
    <location>
        <begin position="93"/>
        <end position="102"/>
    </location>
</feature>
<accession>A0A1J4J970</accession>
<dbReference type="RefSeq" id="XP_068347094.1">
    <property type="nucleotide sequence ID" value="XM_068496025.1"/>
</dbReference>
<protein>
    <submittedName>
        <fullName evidence="2">Uncharacterized protein</fullName>
    </submittedName>
</protein>
<proteinExistence type="predicted"/>
<gene>
    <name evidence="2" type="ORF">TRFO_11416</name>
</gene>
<feature type="compositionally biased region" description="Low complexity" evidence="1">
    <location>
        <begin position="29"/>
        <end position="79"/>
    </location>
</feature>
<dbReference type="VEuPathDB" id="TrichDB:TRFO_11416"/>
<comment type="caution">
    <text evidence="2">The sequence shown here is derived from an EMBL/GenBank/DDBJ whole genome shotgun (WGS) entry which is preliminary data.</text>
</comment>
<organism evidence="2 3">
    <name type="scientific">Tritrichomonas foetus</name>
    <dbReference type="NCBI Taxonomy" id="1144522"/>
    <lineage>
        <taxon>Eukaryota</taxon>
        <taxon>Metamonada</taxon>
        <taxon>Parabasalia</taxon>
        <taxon>Tritrichomonadida</taxon>
        <taxon>Tritrichomonadidae</taxon>
        <taxon>Tritrichomonas</taxon>
    </lineage>
</organism>
<name>A0A1J4J970_9EUKA</name>
<keyword evidence="3" id="KW-1185">Reference proteome</keyword>
<sequence length="159" mass="17761">MNQTLNGGNVYFVTTFQSQQPQQPPPQSPQQVQQLQNPQQVQSQPNQQTIQIQSQNQQQQQNSNQNQQIQQQQSPTSNQKGDSSQKVPPAHTIVRKAVHTRKNLIVEKKSQESSPDTSAADGELATTPSSMEKTNSQNLEAFFNSLTKSPGLRNPRNLM</sequence>
<dbReference type="AlphaFoldDB" id="A0A1J4J970"/>
<feature type="compositionally biased region" description="Polar residues" evidence="1">
    <location>
        <begin position="1"/>
        <end position="16"/>
    </location>
</feature>
<feature type="compositionally biased region" description="Polar residues" evidence="1">
    <location>
        <begin position="126"/>
        <end position="148"/>
    </location>
</feature>
<evidence type="ECO:0000256" key="1">
    <source>
        <dbReference type="SAM" id="MobiDB-lite"/>
    </source>
</evidence>
<dbReference type="GeneID" id="94830729"/>
<feature type="region of interest" description="Disordered" evidence="1">
    <location>
        <begin position="1"/>
        <end position="159"/>
    </location>
</feature>
<dbReference type="Proteomes" id="UP000179807">
    <property type="component" value="Unassembled WGS sequence"/>
</dbReference>